<dbReference type="Gene3D" id="1.10.150.240">
    <property type="entry name" value="Putative phosphatase, domain 2"/>
    <property type="match status" value="1"/>
</dbReference>
<comment type="caution">
    <text evidence="1">The sequence shown here is derived from an EMBL/GenBank/DDBJ whole genome shotgun (WGS) entry which is preliminary data.</text>
</comment>
<dbReference type="Proteomes" id="UP001390339">
    <property type="component" value="Unassembled WGS sequence"/>
</dbReference>
<evidence type="ECO:0000313" key="1">
    <source>
        <dbReference type="EMBL" id="KAK8867407.1"/>
    </source>
</evidence>
<proteinExistence type="predicted"/>
<dbReference type="InterPro" id="IPR036412">
    <property type="entry name" value="HAD-like_sf"/>
</dbReference>
<accession>A0ABR2IR84</accession>
<dbReference type="CDD" id="cd01427">
    <property type="entry name" value="HAD_like"/>
    <property type="match status" value="1"/>
</dbReference>
<gene>
    <name evidence="1" type="ORF">PGQ11_005985</name>
</gene>
<dbReference type="InterPro" id="IPR023214">
    <property type="entry name" value="HAD_sf"/>
</dbReference>
<protein>
    <submittedName>
        <fullName evidence="1">HAD-like domain-containing protein</fullName>
    </submittedName>
</protein>
<evidence type="ECO:0000313" key="2">
    <source>
        <dbReference type="Proteomes" id="UP001390339"/>
    </source>
</evidence>
<dbReference type="EMBL" id="JAPCWZ010000004">
    <property type="protein sequence ID" value="KAK8867407.1"/>
    <property type="molecule type" value="Genomic_DNA"/>
</dbReference>
<sequence>MYLTLGLECGLARRLEVSTFPRRHVTQVPLGFDENGNTVAVGCSVRSKFPRLANKSEDELCFKYNTAPDSVYDAYLRKEIAKEEVSTKKVQAFFEALGLAEPSPKEGETFRATYKPAYRDSRRATSGSIAALKMLREHGYSLVILPSGYTEEQVEKADFIRVRQLVDHFVTSEEAILAVGMAPS</sequence>
<organism evidence="1 2">
    <name type="scientific">Apiospora arundinis</name>
    <dbReference type="NCBI Taxonomy" id="335852"/>
    <lineage>
        <taxon>Eukaryota</taxon>
        <taxon>Fungi</taxon>
        <taxon>Dikarya</taxon>
        <taxon>Ascomycota</taxon>
        <taxon>Pezizomycotina</taxon>
        <taxon>Sordariomycetes</taxon>
        <taxon>Xylariomycetidae</taxon>
        <taxon>Amphisphaeriales</taxon>
        <taxon>Apiosporaceae</taxon>
        <taxon>Apiospora</taxon>
    </lineage>
</organism>
<reference evidence="1 2" key="1">
    <citation type="journal article" date="2024" name="IMA Fungus">
        <title>Apiospora arundinis, a panoply of carbohydrate-active enzymes and secondary metabolites.</title>
        <authorList>
            <person name="Sorensen T."/>
            <person name="Petersen C."/>
            <person name="Muurmann A.T."/>
            <person name="Christiansen J.V."/>
            <person name="Brundto M.L."/>
            <person name="Overgaard C.K."/>
            <person name="Boysen A.T."/>
            <person name="Wollenberg R.D."/>
            <person name="Larsen T.O."/>
            <person name="Sorensen J.L."/>
            <person name="Nielsen K.L."/>
            <person name="Sondergaard T.E."/>
        </authorList>
    </citation>
    <scope>NUCLEOTIDE SEQUENCE [LARGE SCALE GENOMIC DNA]</scope>
    <source>
        <strain evidence="1 2">AAU 773</strain>
    </source>
</reference>
<dbReference type="Gene3D" id="3.40.50.1000">
    <property type="entry name" value="HAD superfamily/HAD-like"/>
    <property type="match status" value="1"/>
</dbReference>
<dbReference type="SUPFAM" id="SSF56784">
    <property type="entry name" value="HAD-like"/>
    <property type="match status" value="1"/>
</dbReference>
<name>A0ABR2IR84_9PEZI</name>
<keyword evidence="2" id="KW-1185">Reference proteome</keyword>
<dbReference type="InterPro" id="IPR023198">
    <property type="entry name" value="PGP-like_dom2"/>
</dbReference>